<dbReference type="InterPro" id="IPR050483">
    <property type="entry name" value="CoA-transferase_III_domain"/>
</dbReference>
<dbReference type="Gene3D" id="3.30.1540.10">
    <property type="entry name" value="formyl-coa transferase, domain 3"/>
    <property type="match status" value="1"/>
</dbReference>
<keyword evidence="1 2" id="KW-0808">Transferase</keyword>
<dbReference type="InterPro" id="IPR003673">
    <property type="entry name" value="CoA-Trfase_fam_III"/>
</dbReference>
<dbReference type="Gene3D" id="3.40.50.10540">
    <property type="entry name" value="Crotonobetainyl-coa:carnitine coa-transferase, domain 1"/>
    <property type="match status" value="1"/>
</dbReference>
<keyword evidence="3" id="KW-1185">Reference proteome</keyword>
<dbReference type="AlphaFoldDB" id="A0A556PR31"/>
<dbReference type="Proteomes" id="UP000316425">
    <property type="component" value="Unassembled WGS sequence"/>
</dbReference>
<dbReference type="EMBL" id="VMHE01000003">
    <property type="protein sequence ID" value="TSJ66846.1"/>
    <property type="molecule type" value="Genomic_DNA"/>
</dbReference>
<organism evidence="2 3">
    <name type="scientific">Allobacillus salarius</name>
    <dbReference type="NCBI Taxonomy" id="1955272"/>
    <lineage>
        <taxon>Bacteria</taxon>
        <taxon>Bacillati</taxon>
        <taxon>Bacillota</taxon>
        <taxon>Bacilli</taxon>
        <taxon>Bacillales</taxon>
        <taxon>Bacillaceae</taxon>
        <taxon>Allobacillus</taxon>
    </lineage>
</organism>
<dbReference type="GO" id="GO:0008410">
    <property type="term" value="F:CoA-transferase activity"/>
    <property type="evidence" value="ECO:0007669"/>
    <property type="project" value="TreeGrafter"/>
</dbReference>
<name>A0A556PR31_9BACI</name>
<protein>
    <submittedName>
        <fullName evidence="2">CoA transferase</fullName>
    </submittedName>
</protein>
<dbReference type="InterPro" id="IPR044855">
    <property type="entry name" value="CoA-Trfase_III_dom3_sf"/>
</dbReference>
<dbReference type="Pfam" id="PF02515">
    <property type="entry name" value="CoA_transf_3"/>
    <property type="match status" value="1"/>
</dbReference>
<gene>
    <name evidence="2" type="ORF">FPQ13_03405</name>
</gene>
<dbReference type="SUPFAM" id="SSF89796">
    <property type="entry name" value="CoA-transferase family III (CaiB/BaiF)"/>
    <property type="match status" value="1"/>
</dbReference>
<proteinExistence type="predicted"/>
<sequence length="395" mass="43536">MSNTLEGIRVLDLSRVLAGPYCTMILGDLGAEIVKVEAPGGSDETRGWGPPFQEGVSAYYLCANRNKKSLTVNLKSEEGQRLIHQLVKESDVVINNFKTGTMDRLNLGYDELKKINPGLVYCSITGFGETGPYKDFPGYDFIIQAMSGLMSITGTEESGPQKVGVAITDILTGLYACIGIQGALLERTQSGEGQKIDISLYDSAVSSLVNIASNYLMAGKIPERLGNHHANIVPYQTFDTSDGSLVIAVGNDRQFAQLTKFLGHSELAEDPRFQTNAKRVENREQLSPILNDLFKQESTAHWTEVCRQNNIPCGPIQNLSELTEDPQLQHRDMFIEQEHPVAGDIKLVGSPLKLSKTPVQYQSYPPSAGEHNEELLQTIGYSTEEIEQMKKNHII</sequence>
<dbReference type="PANTHER" id="PTHR48207">
    <property type="entry name" value="SUCCINATE--HYDROXYMETHYLGLUTARATE COA-TRANSFERASE"/>
    <property type="match status" value="1"/>
</dbReference>
<accession>A0A556PR31</accession>
<evidence type="ECO:0000256" key="1">
    <source>
        <dbReference type="ARBA" id="ARBA00022679"/>
    </source>
</evidence>
<evidence type="ECO:0000313" key="3">
    <source>
        <dbReference type="Proteomes" id="UP000316425"/>
    </source>
</evidence>
<dbReference type="RefSeq" id="WP_144088008.1">
    <property type="nucleotide sequence ID" value="NZ_VMHE01000003.1"/>
</dbReference>
<comment type="caution">
    <text evidence="2">The sequence shown here is derived from an EMBL/GenBank/DDBJ whole genome shotgun (WGS) entry which is preliminary data.</text>
</comment>
<evidence type="ECO:0000313" key="2">
    <source>
        <dbReference type="EMBL" id="TSJ66846.1"/>
    </source>
</evidence>
<dbReference type="PANTHER" id="PTHR48207:SF3">
    <property type="entry name" value="SUCCINATE--HYDROXYMETHYLGLUTARATE COA-TRANSFERASE"/>
    <property type="match status" value="1"/>
</dbReference>
<reference evidence="2 3" key="1">
    <citation type="submission" date="2019-07" db="EMBL/GenBank/DDBJ databases">
        <title>Allobacillus sp. nov. SKP isolated from shrimp paste of Euphausiacea.</title>
        <authorList>
            <person name="Kanchanasin P."/>
            <person name="Tanasupawat S."/>
            <person name="Shi W."/>
            <person name="Wu L."/>
            <person name="Ma J."/>
        </authorList>
    </citation>
    <scope>NUCLEOTIDE SEQUENCE [LARGE SCALE GENOMIC DNA]</scope>
    <source>
        <strain evidence="2 3">SKP4-8</strain>
    </source>
</reference>
<dbReference type="InterPro" id="IPR023606">
    <property type="entry name" value="CoA-Trfase_III_dom_1_sf"/>
</dbReference>
<dbReference type="OrthoDB" id="9797653at2"/>